<dbReference type="GO" id="GO:0003951">
    <property type="term" value="F:NAD+ kinase activity"/>
    <property type="evidence" value="ECO:0007669"/>
    <property type="project" value="InterPro"/>
</dbReference>
<sequence>MSKLKIGFVASATIEAQEAMCSLKALYGDTPLDDATVIVALGGDGFMIETLHQFIDRNLPIYGMNRGSVGFLMNTYE</sequence>
<dbReference type="AlphaFoldDB" id="A0A382M7W7"/>
<gene>
    <name evidence="1" type="ORF">METZ01_LOCUS297614</name>
</gene>
<name>A0A382M7W7_9ZZZZ</name>
<proteinExistence type="predicted"/>
<dbReference type="Pfam" id="PF01513">
    <property type="entry name" value="NAD_kinase"/>
    <property type="match status" value="1"/>
</dbReference>
<dbReference type="Gene3D" id="3.40.50.10330">
    <property type="entry name" value="Probable inorganic polyphosphate/atp-NAD kinase, domain 1"/>
    <property type="match status" value="1"/>
</dbReference>
<protein>
    <recommendedName>
        <fullName evidence="2">NAD(+) kinase</fullName>
    </recommendedName>
</protein>
<feature type="non-terminal residue" evidence="1">
    <location>
        <position position="77"/>
    </location>
</feature>
<organism evidence="1">
    <name type="scientific">marine metagenome</name>
    <dbReference type="NCBI Taxonomy" id="408172"/>
    <lineage>
        <taxon>unclassified sequences</taxon>
        <taxon>metagenomes</taxon>
        <taxon>ecological metagenomes</taxon>
    </lineage>
</organism>
<evidence type="ECO:0008006" key="2">
    <source>
        <dbReference type="Google" id="ProtNLM"/>
    </source>
</evidence>
<reference evidence="1" key="1">
    <citation type="submission" date="2018-05" db="EMBL/GenBank/DDBJ databases">
        <authorList>
            <person name="Lanie J.A."/>
            <person name="Ng W.-L."/>
            <person name="Kazmierczak K.M."/>
            <person name="Andrzejewski T.M."/>
            <person name="Davidsen T.M."/>
            <person name="Wayne K.J."/>
            <person name="Tettelin H."/>
            <person name="Glass J.I."/>
            <person name="Rusch D."/>
            <person name="Podicherti R."/>
            <person name="Tsui H.-C.T."/>
            <person name="Winkler M.E."/>
        </authorList>
    </citation>
    <scope>NUCLEOTIDE SEQUENCE</scope>
</reference>
<dbReference type="SUPFAM" id="SSF111331">
    <property type="entry name" value="NAD kinase/diacylglycerol kinase-like"/>
    <property type="match status" value="1"/>
</dbReference>
<dbReference type="InterPro" id="IPR016064">
    <property type="entry name" value="NAD/diacylglycerol_kinase_sf"/>
</dbReference>
<dbReference type="EMBL" id="UINC01091754">
    <property type="protein sequence ID" value="SVC44760.1"/>
    <property type="molecule type" value="Genomic_DNA"/>
</dbReference>
<dbReference type="InterPro" id="IPR017438">
    <property type="entry name" value="ATP-NAD_kinase_N"/>
</dbReference>
<dbReference type="InterPro" id="IPR002504">
    <property type="entry name" value="NADK"/>
</dbReference>
<accession>A0A382M7W7</accession>
<evidence type="ECO:0000313" key="1">
    <source>
        <dbReference type="EMBL" id="SVC44760.1"/>
    </source>
</evidence>
<dbReference type="GO" id="GO:0006741">
    <property type="term" value="P:NADP+ biosynthetic process"/>
    <property type="evidence" value="ECO:0007669"/>
    <property type="project" value="InterPro"/>
</dbReference>